<evidence type="ECO:0000259" key="12">
    <source>
        <dbReference type="Pfam" id="PF10433"/>
    </source>
</evidence>
<dbReference type="FunFam" id="2.130.10.10:FF:000628">
    <property type="entry name" value="Pre-mRNA-splicing factor RSE1"/>
    <property type="match status" value="1"/>
</dbReference>
<comment type="function">
    <text evidence="9">Involved in pre-mRNA splicing and cell cycle control.</text>
</comment>
<evidence type="ECO:0000256" key="3">
    <source>
        <dbReference type="ARBA" id="ARBA00022664"/>
    </source>
</evidence>
<dbReference type="GO" id="GO:0005681">
    <property type="term" value="C:spliceosomal complex"/>
    <property type="evidence" value="ECO:0007669"/>
    <property type="project" value="UniProtKB-KW"/>
</dbReference>
<feature type="domain" description="RSE1/DDB1/CPSF1 C-terminal" evidence="11">
    <location>
        <begin position="863"/>
        <end position="1185"/>
    </location>
</feature>
<dbReference type="Gene3D" id="2.130.10.10">
    <property type="entry name" value="YVTN repeat-like/Quinoprotein amine dehydrogenase"/>
    <property type="match status" value="3"/>
</dbReference>
<keyword evidence="6" id="KW-0539">Nucleus</keyword>
<dbReference type="GO" id="GO:0008380">
    <property type="term" value="P:RNA splicing"/>
    <property type="evidence" value="ECO:0007669"/>
    <property type="project" value="UniProtKB-KW"/>
</dbReference>
<dbReference type="InterPro" id="IPR058543">
    <property type="entry name" value="Beta-prop_RSE1/DDB1/CPSF1_2nd"/>
</dbReference>
<dbReference type="Proteomes" id="UP000030161">
    <property type="component" value="Unassembled WGS sequence"/>
</dbReference>
<dbReference type="PANTHER" id="PTHR10644">
    <property type="entry name" value="DNA REPAIR/RNA PROCESSING CPSF FAMILY"/>
    <property type="match status" value="1"/>
</dbReference>
<evidence type="ECO:0000256" key="1">
    <source>
        <dbReference type="ARBA" id="ARBA00004123"/>
    </source>
</evidence>
<dbReference type="InterPro" id="IPR018846">
    <property type="entry name" value="Beta-prop_RSE1/DDB1/CPSF1_1st"/>
</dbReference>
<sequence>MMMRDGNISGPKKKKFTTKCRPFSFYKNRHIIMLINDESVYLYNLTLKPPSYYISSIVGQFYKQDNSTKNAQQLVLVSSTTLQLFEINEETGKLELQSSQNLLGIINSIEKICLSEVDGVVITSDSGNLSILQYDNKTKKFISKIQEPMTKNGWGRNYVGENLAIDPENRCILVAAMEKNKLFYKIESNSSGSKELSSPLEAHSKQVLCLKIVALNTDHNNPLFGALELTPEKKCIINYYELDQGLNHVVKKKPNSSNSDPLPNDVNYLIPLPGHIGGMVVCGTNWCFYDKLDGPRIYLPLPRRNGQTQDSIIVNHVTHVLKKKKFFILLQNTLGDLFKLTVDYDFDKEIIKNISITYFDTIPPALSLNIFKNGFLFANVLNNDKLLYQFEKLGDDLTEGELVINSSDYESLNSVRESVTSFKLKGLDNLALIDVLETLSPITDSKIIDSKLVTLSSHSYVKSITHGVPTTTLVESPLPITPTDIFTTKLSLESANDEYLVISSSLSSKTLVLSIGEVVEDVEDSEFVLDQPTIAVQQVGIASVVQIYSNGIKHVRTVNGNKKTTDWFPPAGITITHATTNNQQVLIALSNLSVVYFEIDATDDQLIEYQDRLEIATTITAMAIQENISEKSPFAIIGCSDETIQVVSLQEHNCLEIKSLQALSANSSSLKMLKSSGKETHVHIGMENGVYARIKIDTINGNLSNSRVKYIGSKPVSLSVIKFSNEIEGILAISSAPWISYLYRDSFKITPLLEIDITNGSSFISEDIGGEGIVGIKDNNLIIFSVGKEDSVFDPSQDLTIATTKLRYTPRKMITNGNRLFISESEYNVQGPFKCNINGDVKENVDEDYYEAFGYEWKQNSWASCIQVVDSKSNQVIQSLQLDGNESIVSMSAVSFNKTSTPSVPASHLVVGVCTNQTILPNSYDKSYLYTFKIGKKHLQLVHKTELDHIPQVLENFQDKLLVASGNHIRLYDIGQKQLLKKSTTIIDFSTNINKIIPQTNRIIICDSHKSSIVFAKFDESQNQFVPFADDVMKRQITSIMNLDIDTLIGSDKFGNIFVTRIDEDISKQADDDWTILKTQDGILNSCPYKLQNLIEFHIGDIITSFNLGCLNLAGTESVIYTGLQGTIGLLIPLVSKSEVELLFNLQLYMQQSQNNLVGKDHLKLRSYYNPIKNVIDGDLLERFLEFDISLKIEISRKLNKSVNDIEKKLIDLRNRSAF</sequence>
<evidence type="ECO:0000256" key="5">
    <source>
        <dbReference type="ARBA" id="ARBA00023187"/>
    </source>
</evidence>
<evidence type="ECO:0000256" key="7">
    <source>
        <dbReference type="ARBA" id="ARBA00038266"/>
    </source>
</evidence>
<accession>A0AB34PTA7</accession>
<gene>
    <name evidence="14" type="ORF">MG3_02538</name>
</gene>
<feature type="domain" description="RSE1/DDB1/CPSF1 second beta-propeller" evidence="13">
    <location>
        <begin position="471"/>
        <end position="786"/>
    </location>
</feature>
<keyword evidence="4" id="KW-0747">Spliceosome</keyword>
<dbReference type="GO" id="GO:0003676">
    <property type="term" value="F:nucleic acid binding"/>
    <property type="evidence" value="ECO:0007669"/>
    <property type="project" value="InterPro"/>
</dbReference>
<dbReference type="InterPro" id="IPR050358">
    <property type="entry name" value="RSE1/DDB1/CFT1"/>
</dbReference>
<evidence type="ECO:0000256" key="9">
    <source>
        <dbReference type="ARBA" id="ARBA00055157"/>
    </source>
</evidence>
<comment type="caution">
    <text evidence="14">The sequence shown here is derived from an EMBL/GenBank/DDBJ whole genome shotgun (WGS) entry which is preliminary data.</text>
</comment>
<evidence type="ECO:0000259" key="11">
    <source>
        <dbReference type="Pfam" id="PF03178"/>
    </source>
</evidence>
<feature type="domain" description="RSE1/DDB1/CPSF1 first beta-propeller" evidence="12">
    <location>
        <begin position="57"/>
        <end position="403"/>
    </location>
</feature>
<evidence type="ECO:0000259" key="13">
    <source>
        <dbReference type="Pfam" id="PF23726"/>
    </source>
</evidence>
<evidence type="ECO:0000256" key="2">
    <source>
        <dbReference type="ARBA" id="ARBA00011524"/>
    </source>
</evidence>
<reference evidence="14 15" key="1">
    <citation type="submission" date="2013-12" db="EMBL/GenBank/DDBJ databases">
        <title>The Genome Sequence of Candida albicans P78048.</title>
        <authorList>
            <consortium name="The Broad Institute Genome Sequencing Platform"/>
            <consortium name="The Broad Institute Genome Sequencing Center for Infectious Disease"/>
            <person name="Cuomo C."/>
            <person name="Bennett R."/>
            <person name="Hirakawa M."/>
            <person name="Noverr M."/>
            <person name="Mitchell A."/>
            <person name="Young S.K."/>
            <person name="Zeng Q."/>
            <person name="Gargeya S."/>
            <person name="Fitzgerald M."/>
            <person name="Abouelleil A."/>
            <person name="Alvarado L."/>
            <person name="Berlin A.M."/>
            <person name="Chapman S.B."/>
            <person name="Dewar J."/>
            <person name="Goldberg J."/>
            <person name="Griggs A."/>
            <person name="Gujja S."/>
            <person name="Hansen M."/>
            <person name="Howarth C."/>
            <person name="Imamovic A."/>
            <person name="Larimer J."/>
            <person name="McCowan C."/>
            <person name="Murphy C."/>
            <person name="Pearson M."/>
            <person name="Priest M."/>
            <person name="Roberts A."/>
            <person name="Saif S."/>
            <person name="Shea T."/>
            <person name="Sykes S."/>
            <person name="Wortman J."/>
            <person name="Nusbaum C."/>
            <person name="Birren B."/>
        </authorList>
    </citation>
    <scope>NUCLEOTIDE SEQUENCE [LARGE SCALE GENOMIC DNA]</scope>
    <source>
        <strain evidence="14 15">P78048</strain>
    </source>
</reference>
<organism evidence="14 15">
    <name type="scientific">Candida albicans P78048</name>
    <dbReference type="NCBI Taxonomy" id="1094989"/>
    <lineage>
        <taxon>Eukaryota</taxon>
        <taxon>Fungi</taxon>
        <taxon>Dikarya</taxon>
        <taxon>Ascomycota</taxon>
        <taxon>Saccharomycotina</taxon>
        <taxon>Pichiomycetes</taxon>
        <taxon>Debaryomycetaceae</taxon>
        <taxon>Candida/Lodderomyces clade</taxon>
        <taxon>Candida</taxon>
    </lineage>
</organism>
<evidence type="ECO:0000313" key="15">
    <source>
        <dbReference type="Proteomes" id="UP000030161"/>
    </source>
</evidence>
<dbReference type="AlphaFoldDB" id="A0AB34PTA7"/>
<dbReference type="EMBL" id="AJIX01000015">
    <property type="protein sequence ID" value="KGR12461.1"/>
    <property type="molecule type" value="Genomic_DNA"/>
</dbReference>
<keyword evidence="3" id="KW-0507">mRNA processing</keyword>
<proteinExistence type="inferred from homology"/>
<comment type="subunit">
    <text evidence="2">Associated with the spliceosome.</text>
</comment>
<dbReference type="GO" id="GO:0006397">
    <property type="term" value="P:mRNA processing"/>
    <property type="evidence" value="ECO:0007669"/>
    <property type="project" value="UniProtKB-KW"/>
</dbReference>
<dbReference type="Pfam" id="PF10433">
    <property type="entry name" value="Beta-prop_RSE1_1st"/>
    <property type="match status" value="1"/>
</dbReference>
<comment type="similarity">
    <text evidence="7">Belongs to the RSE1 family.</text>
</comment>
<protein>
    <recommendedName>
        <fullName evidence="8">Pre-mRNA-splicing factor RSE1</fullName>
    </recommendedName>
    <alternativeName>
        <fullName evidence="10">Pre-mRNA-splicing factor rse1</fullName>
    </alternativeName>
</protein>
<dbReference type="FunFam" id="2.130.10.10:FF:002437">
    <property type="entry name" value="Pre-mRNA-splicing factor RSE1"/>
    <property type="match status" value="1"/>
</dbReference>
<dbReference type="Pfam" id="PF23726">
    <property type="entry name" value="Beta-prop_RSE1_2nd"/>
    <property type="match status" value="1"/>
</dbReference>
<comment type="subcellular location">
    <subcellularLocation>
        <location evidence="1">Nucleus</location>
    </subcellularLocation>
</comment>
<dbReference type="InterPro" id="IPR004871">
    <property type="entry name" value="RSE1/DDB1/CPSF1_C"/>
</dbReference>
<evidence type="ECO:0000313" key="14">
    <source>
        <dbReference type="EMBL" id="KGR12461.1"/>
    </source>
</evidence>
<evidence type="ECO:0000256" key="10">
    <source>
        <dbReference type="ARBA" id="ARBA00068521"/>
    </source>
</evidence>
<dbReference type="InterPro" id="IPR015943">
    <property type="entry name" value="WD40/YVTN_repeat-like_dom_sf"/>
</dbReference>
<evidence type="ECO:0000256" key="6">
    <source>
        <dbReference type="ARBA" id="ARBA00023242"/>
    </source>
</evidence>
<evidence type="ECO:0000256" key="4">
    <source>
        <dbReference type="ARBA" id="ARBA00022728"/>
    </source>
</evidence>
<keyword evidence="5" id="KW-0508">mRNA splicing</keyword>
<name>A0AB34PTA7_CANAX</name>
<dbReference type="Pfam" id="PF03178">
    <property type="entry name" value="CPSF_A"/>
    <property type="match status" value="1"/>
</dbReference>
<evidence type="ECO:0000256" key="8">
    <source>
        <dbReference type="ARBA" id="ARBA00040134"/>
    </source>
</evidence>